<evidence type="ECO:0000313" key="2">
    <source>
        <dbReference type="Proteomes" id="UP001241603"/>
    </source>
</evidence>
<dbReference type="RefSeq" id="WP_266349287.1">
    <property type="nucleotide sequence ID" value="NZ_JAPKNG010000003.1"/>
</dbReference>
<proteinExistence type="predicted"/>
<dbReference type="EMBL" id="JAUSVO010000003">
    <property type="protein sequence ID" value="MDQ0438402.1"/>
    <property type="molecule type" value="Genomic_DNA"/>
</dbReference>
<comment type="caution">
    <text evidence="1">The sequence shown here is derived from an EMBL/GenBank/DDBJ whole genome shotgun (WGS) entry which is preliminary data.</text>
</comment>
<organism evidence="1 2">
    <name type="scientific">Kaistia dalseonensis</name>
    <dbReference type="NCBI Taxonomy" id="410840"/>
    <lineage>
        <taxon>Bacteria</taxon>
        <taxon>Pseudomonadati</taxon>
        <taxon>Pseudomonadota</taxon>
        <taxon>Alphaproteobacteria</taxon>
        <taxon>Hyphomicrobiales</taxon>
        <taxon>Kaistiaceae</taxon>
        <taxon>Kaistia</taxon>
    </lineage>
</organism>
<dbReference type="Proteomes" id="UP001241603">
    <property type="component" value="Unassembled WGS sequence"/>
</dbReference>
<gene>
    <name evidence="1" type="ORF">QO014_002794</name>
</gene>
<reference evidence="1 2" key="1">
    <citation type="submission" date="2023-07" db="EMBL/GenBank/DDBJ databases">
        <title>Genomic Encyclopedia of Type Strains, Phase IV (KMG-IV): sequencing the most valuable type-strain genomes for metagenomic binning, comparative biology and taxonomic classification.</title>
        <authorList>
            <person name="Goeker M."/>
        </authorList>
    </citation>
    <scope>NUCLEOTIDE SEQUENCE [LARGE SCALE GENOMIC DNA]</scope>
    <source>
        <strain evidence="1 2">B6-8</strain>
    </source>
</reference>
<accession>A0ABU0H8R5</accession>
<sequence length="70" mass="7560">MIALGQMLQALFGSTKPRGDKARAIEAEVAVARENYQAAIDRVKRNSSILRDLVGETVDRVNGNGSHGVH</sequence>
<protein>
    <submittedName>
        <fullName evidence="1">Uncharacterized protein</fullName>
    </submittedName>
</protein>
<evidence type="ECO:0000313" key="1">
    <source>
        <dbReference type="EMBL" id="MDQ0438402.1"/>
    </source>
</evidence>
<name>A0ABU0H8R5_9HYPH</name>
<keyword evidence="2" id="KW-1185">Reference proteome</keyword>